<reference evidence="3" key="1">
    <citation type="journal article" date="2021" name="Nat. Commun.">
        <title>Genetic determinants of endophytism in the Arabidopsis root mycobiome.</title>
        <authorList>
            <person name="Mesny F."/>
            <person name="Miyauchi S."/>
            <person name="Thiergart T."/>
            <person name="Pickel B."/>
            <person name="Atanasova L."/>
            <person name="Karlsson M."/>
            <person name="Huettel B."/>
            <person name="Barry K.W."/>
            <person name="Haridas S."/>
            <person name="Chen C."/>
            <person name="Bauer D."/>
            <person name="Andreopoulos W."/>
            <person name="Pangilinan J."/>
            <person name="LaButti K."/>
            <person name="Riley R."/>
            <person name="Lipzen A."/>
            <person name="Clum A."/>
            <person name="Drula E."/>
            <person name="Henrissat B."/>
            <person name="Kohler A."/>
            <person name="Grigoriev I.V."/>
            <person name="Martin F.M."/>
            <person name="Hacquard S."/>
        </authorList>
    </citation>
    <scope>NUCLEOTIDE SEQUENCE</scope>
    <source>
        <strain evidence="3">MPI-SDFR-AT-0073</strain>
    </source>
</reference>
<proteinExistence type="predicted"/>
<dbReference type="EMBL" id="JAGPXC010000010">
    <property type="protein sequence ID" value="KAH6645978.1"/>
    <property type="molecule type" value="Genomic_DNA"/>
</dbReference>
<accession>A0A9P8RH86</accession>
<organism evidence="3 4">
    <name type="scientific">Truncatella angustata</name>
    <dbReference type="NCBI Taxonomy" id="152316"/>
    <lineage>
        <taxon>Eukaryota</taxon>
        <taxon>Fungi</taxon>
        <taxon>Dikarya</taxon>
        <taxon>Ascomycota</taxon>
        <taxon>Pezizomycotina</taxon>
        <taxon>Sordariomycetes</taxon>
        <taxon>Xylariomycetidae</taxon>
        <taxon>Amphisphaeriales</taxon>
        <taxon>Sporocadaceae</taxon>
        <taxon>Truncatella</taxon>
    </lineage>
</organism>
<gene>
    <name evidence="3" type="ORF">BKA67DRAFT_540972</name>
</gene>
<evidence type="ECO:0000313" key="3">
    <source>
        <dbReference type="EMBL" id="KAH6645978.1"/>
    </source>
</evidence>
<dbReference type="Pfam" id="PF22980">
    <property type="entry name" value="Myb_DNA-bind_8"/>
    <property type="match status" value="1"/>
</dbReference>
<evidence type="ECO:0000259" key="2">
    <source>
        <dbReference type="Pfam" id="PF22980"/>
    </source>
</evidence>
<name>A0A9P8RH86_9PEZI</name>
<dbReference type="GeneID" id="70129739"/>
<dbReference type="OrthoDB" id="3944408at2759"/>
<feature type="region of interest" description="Disordered" evidence="1">
    <location>
        <begin position="59"/>
        <end position="142"/>
    </location>
</feature>
<feature type="compositionally biased region" description="Basic and acidic residues" evidence="1">
    <location>
        <begin position="61"/>
        <end position="94"/>
    </location>
</feature>
<dbReference type="AlphaFoldDB" id="A0A9P8RH86"/>
<sequence length="254" mass="28541">MSNNDNVMARFLFAILQQKNLKDIDWNKVACNPLLAQEITNGHAARMRYSRFRSAMLNLEPQRRNRTTKEKANRVTKSKKEPKDSKSKKEDVVKTESVAGSASVAESTEAPSPSPRIKQERVPPTYNSRLTPASMSTTPAAATHPVVQPRLLTPCSDTDTYPTSPTMMSSPATEMLTSQSPYEFPLSHFGHDQLWSHHSMFPPFEPPYAFDPMQMTFDHQGMHHHGECTSAPGVGDAEGEEVSIKQEHWDNRFV</sequence>
<dbReference type="Proteomes" id="UP000758603">
    <property type="component" value="Unassembled WGS sequence"/>
</dbReference>
<feature type="compositionally biased region" description="Low complexity" evidence="1">
    <location>
        <begin position="95"/>
        <end position="110"/>
    </location>
</feature>
<comment type="caution">
    <text evidence="3">The sequence shown here is derived from an EMBL/GenBank/DDBJ whole genome shotgun (WGS) entry which is preliminary data.</text>
</comment>
<feature type="compositionally biased region" description="Low complexity" evidence="1">
    <location>
        <begin position="131"/>
        <end position="142"/>
    </location>
</feature>
<evidence type="ECO:0000313" key="4">
    <source>
        <dbReference type="Proteomes" id="UP000758603"/>
    </source>
</evidence>
<protein>
    <recommendedName>
        <fullName evidence="2">Myb-like DNA-binding domain-containing protein</fullName>
    </recommendedName>
</protein>
<dbReference type="RefSeq" id="XP_045952492.1">
    <property type="nucleotide sequence ID" value="XM_046100847.1"/>
</dbReference>
<feature type="domain" description="Myb-like DNA-binding" evidence="2">
    <location>
        <begin position="8"/>
        <end position="56"/>
    </location>
</feature>
<dbReference type="InterPro" id="IPR054505">
    <property type="entry name" value="Myb_DNA-bind_8"/>
</dbReference>
<evidence type="ECO:0000256" key="1">
    <source>
        <dbReference type="SAM" id="MobiDB-lite"/>
    </source>
</evidence>
<keyword evidence="4" id="KW-1185">Reference proteome</keyword>